<evidence type="ECO:0000313" key="2">
    <source>
        <dbReference type="Proteomes" id="UP001172155"/>
    </source>
</evidence>
<dbReference type="AlphaFoldDB" id="A0AA40F240"/>
<organism evidence="1 2">
    <name type="scientific">Schizothecium vesticola</name>
    <dbReference type="NCBI Taxonomy" id="314040"/>
    <lineage>
        <taxon>Eukaryota</taxon>
        <taxon>Fungi</taxon>
        <taxon>Dikarya</taxon>
        <taxon>Ascomycota</taxon>
        <taxon>Pezizomycotina</taxon>
        <taxon>Sordariomycetes</taxon>
        <taxon>Sordariomycetidae</taxon>
        <taxon>Sordariales</taxon>
        <taxon>Schizotheciaceae</taxon>
        <taxon>Schizothecium</taxon>
    </lineage>
</organism>
<name>A0AA40F240_9PEZI</name>
<reference evidence="1" key="1">
    <citation type="submission" date="2023-06" db="EMBL/GenBank/DDBJ databases">
        <title>Genome-scale phylogeny and comparative genomics of the fungal order Sordariales.</title>
        <authorList>
            <consortium name="Lawrence Berkeley National Laboratory"/>
            <person name="Hensen N."/>
            <person name="Bonometti L."/>
            <person name="Westerberg I."/>
            <person name="Brannstrom I.O."/>
            <person name="Guillou S."/>
            <person name="Cros-Aarteil S."/>
            <person name="Calhoun S."/>
            <person name="Haridas S."/>
            <person name="Kuo A."/>
            <person name="Mondo S."/>
            <person name="Pangilinan J."/>
            <person name="Riley R."/>
            <person name="LaButti K."/>
            <person name="Andreopoulos B."/>
            <person name="Lipzen A."/>
            <person name="Chen C."/>
            <person name="Yanf M."/>
            <person name="Daum C."/>
            <person name="Ng V."/>
            <person name="Clum A."/>
            <person name="Steindorff A."/>
            <person name="Ohm R."/>
            <person name="Martin F."/>
            <person name="Silar P."/>
            <person name="Natvig D."/>
            <person name="Lalanne C."/>
            <person name="Gautier V."/>
            <person name="Ament-velasquez S.L."/>
            <person name="Kruys A."/>
            <person name="Hutchinson M.I."/>
            <person name="Powell A.J."/>
            <person name="Barry K."/>
            <person name="Miller A.N."/>
            <person name="Grigoriev I.V."/>
            <person name="Debuchy R."/>
            <person name="Gladieux P."/>
            <person name="Thoren M.H."/>
            <person name="Johannesson H."/>
        </authorList>
    </citation>
    <scope>NUCLEOTIDE SEQUENCE</scope>
    <source>
        <strain evidence="1">SMH3187-1</strain>
    </source>
</reference>
<dbReference type="Proteomes" id="UP001172155">
    <property type="component" value="Unassembled WGS sequence"/>
</dbReference>
<comment type="caution">
    <text evidence="1">The sequence shown here is derived from an EMBL/GenBank/DDBJ whole genome shotgun (WGS) entry which is preliminary data.</text>
</comment>
<accession>A0AA40F240</accession>
<dbReference type="EMBL" id="JAUKUD010000003">
    <property type="protein sequence ID" value="KAK0749809.1"/>
    <property type="molecule type" value="Genomic_DNA"/>
</dbReference>
<sequence length="158" mass="17300">MADPRAPCVVIEGAVVSCEMPISSHCASIWPLDALINNLPPFSRARLACRAGRATLRLLSCAPRRGVDHLLSRCSRASRTMLDEDIGGGRYQGARRSTFRMGVLSPSRVMAVQKAHGERPEPDCWGERGVESIMVLRNVEAIQLVGSRKSPGIREARH</sequence>
<protein>
    <submittedName>
        <fullName evidence="1">Uncharacterized protein</fullName>
    </submittedName>
</protein>
<proteinExistence type="predicted"/>
<keyword evidence="2" id="KW-1185">Reference proteome</keyword>
<evidence type="ECO:0000313" key="1">
    <source>
        <dbReference type="EMBL" id="KAK0749809.1"/>
    </source>
</evidence>
<gene>
    <name evidence="1" type="ORF">B0T18DRAFT_115720</name>
</gene>